<reference evidence="1" key="1">
    <citation type="journal article" date="2014" name="Front. Microbiol.">
        <title>High frequency of phylogenetically diverse reductive dehalogenase-homologous genes in deep subseafloor sedimentary metagenomes.</title>
        <authorList>
            <person name="Kawai M."/>
            <person name="Futagami T."/>
            <person name="Toyoda A."/>
            <person name="Takaki Y."/>
            <person name="Nishi S."/>
            <person name="Hori S."/>
            <person name="Arai W."/>
            <person name="Tsubouchi T."/>
            <person name="Morono Y."/>
            <person name="Uchiyama I."/>
            <person name="Ito T."/>
            <person name="Fujiyama A."/>
            <person name="Inagaki F."/>
            <person name="Takami H."/>
        </authorList>
    </citation>
    <scope>NUCLEOTIDE SEQUENCE</scope>
    <source>
        <strain evidence="1">Expedition CK06-06</strain>
    </source>
</reference>
<name>X1QAL2_9ZZZZ</name>
<protein>
    <submittedName>
        <fullName evidence="1">Uncharacterized protein</fullName>
    </submittedName>
</protein>
<accession>X1QAL2</accession>
<proteinExistence type="predicted"/>
<sequence>MRLPVKSLTIILIGLILPVFVWAVPAIPHQFYGTVNFTSGSNPDGLLVEAKVDGVSVGSTITKDGKYGYDPLFKAYDDNGTLAGEAVEFYV</sequence>
<dbReference type="AlphaFoldDB" id="X1QAL2"/>
<dbReference type="EMBL" id="BARV01037146">
    <property type="protein sequence ID" value="GAI48055.1"/>
    <property type="molecule type" value="Genomic_DNA"/>
</dbReference>
<evidence type="ECO:0000313" key="1">
    <source>
        <dbReference type="EMBL" id="GAI48055.1"/>
    </source>
</evidence>
<comment type="caution">
    <text evidence="1">The sequence shown here is derived from an EMBL/GenBank/DDBJ whole genome shotgun (WGS) entry which is preliminary data.</text>
</comment>
<feature type="non-terminal residue" evidence="1">
    <location>
        <position position="91"/>
    </location>
</feature>
<gene>
    <name evidence="1" type="ORF">S06H3_57535</name>
</gene>
<organism evidence="1">
    <name type="scientific">marine sediment metagenome</name>
    <dbReference type="NCBI Taxonomy" id="412755"/>
    <lineage>
        <taxon>unclassified sequences</taxon>
        <taxon>metagenomes</taxon>
        <taxon>ecological metagenomes</taxon>
    </lineage>
</organism>